<organism evidence="2 3">
    <name type="scientific">Sinomonas atrocyanea</name>
    <dbReference type="NCBI Taxonomy" id="37927"/>
    <lineage>
        <taxon>Bacteria</taxon>
        <taxon>Bacillati</taxon>
        <taxon>Actinomycetota</taxon>
        <taxon>Actinomycetes</taxon>
        <taxon>Micrococcales</taxon>
        <taxon>Micrococcaceae</taxon>
        <taxon>Sinomonas</taxon>
    </lineage>
</organism>
<proteinExistence type="predicted"/>
<accession>A0A126ZYF7</accession>
<protein>
    <submittedName>
        <fullName evidence="2">Uncharacterized protein</fullName>
    </submittedName>
</protein>
<feature type="region of interest" description="Disordered" evidence="1">
    <location>
        <begin position="1"/>
        <end position="43"/>
    </location>
</feature>
<sequence length="95" mass="9838">MVFHSIPSGGGEEDAAEAGDVILSWSRGGRGASQTPRTADGRNSQVYAANDWPIVFADVPARTVVTDGKDLDQYGYAGPPLAGLRDSVAGDTLTS</sequence>
<feature type="compositionally biased region" description="Polar residues" evidence="1">
    <location>
        <begin position="32"/>
        <end position="43"/>
    </location>
</feature>
<dbReference type="KEGG" id="satk:SA2016_1297"/>
<dbReference type="STRING" id="37927.SA2016_1297"/>
<dbReference type="EMBL" id="CP014518">
    <property type="protein sequence ID" value="AMM31977.1"/>
    <property type="molecule type" value="Genomic_DNA"/>
</dbReference>
<gene>
    <name evidence="2" type="ORF">SA2016_1297</name>
</gene>
<reference evidence="2 3" key="1">
    <citation type="submission" date="2016-02" db="EMBL/GenBank/DDBJ databases">
        <title>Complete genome of Sinomonas atrocyanea KCTC 3377.</title>
        <authorList>
            <person name="Kim K.M."/>
        </authorList>
    </citation>
    <scope>NUCLEOTIDE SEQUENCE [LARGE SCALE GENOMIC DNA]</scope>
    <source>
        <strain evidence="2 3">KCTC 3377</strain>
    </source>
</reference>
<evidence type="ECO:0000313" key="2">
    <source>
        <dbReference type="EMBL" id="AMM31977.1"/>
    </source>
</evidence>
<name>A0A126ZYF7_9MICC</name>
<keyword evidence="3" id="KW-1185">Reference proteome</keyword>
<dbReference type="Proteomes" id="UP000070134">
    <property type="component" value="Chromosome"/>
</dbReference>
<evidence type="ECO:0000313" key="3">
    <source>
        <dbReference type="Proteomes" id="UP000070134"/>
    </source>
</evidence>
<dbReference type="AlphaFoldDB" id="A0A126ZYF7"/>
<evidence type="ECO:0000256" key="1">
    <source>
        <dbReference type="SAM" id="MobiDB-lite"/>
    </source>
</evidence>